<name>A0A7M5X4C3_9CNID</name>
<dbReference type="AlphaFoldDB" id="A0A7M5X4C3"/>
<proteinExistence type="predicted"/>
<evidence type="ECO:0000313" key="3">
    <source>
        <dbReference type="Proteomes" id="UP000594262"/>
    </source>
</evidence>
<keyword evidence="1" id="KW-0472">Membrane</keyword>
<organism evidence="2 3">
    <name type="scientific">Clytia hemisphaerica</name>
    <dbReference type="NCBI Taxonomy" id="252671"/>
    <lineage>
        <taxon>Eukaryota</taxon>
        <taxon>Metazoa</taxon>
        <taxon>Cnidaria</taxon>
        <taxon>Hydrozoa</taxon>
        <taxon>Hydroidolina</taxon>
        <taxon>Leptothecata</taxon>
        <taxon>Obeliida</taxon>
        <taxon>Clytiidae</taxon>
        <taxon>Clytia</taxon>
    </lineage>
</organism>
<evidence type="ECO:0000256" key="1">
    <source>
        <dbReference type="SAM" id="Phobius"/>
    </source>
</evidence>
<keyword evidence="1" id="KW-0812">Transmembrane</keyword>
<protein>
    <submittedName>
        <fullName evidence="2">Uncharacterized protein</fullName>
    </submittedName>
</protein>
<sequence length="149" mass="17175">MTLEAEETIMKALAGPISLSTVLVTFGPYFSSNYLAYVIIFFVVIIGIFEKMEWNRKEKIASKYSTIRSISRENSKNFNNTENRISQIETIENSNATPTKESKLKKVISNVSPRHKSMSTPSKKAIRPRLKELRSRFSKSYHYSIEEKK</sequence>
<reference evidence="2" key="1">
    <citation type="submission" date="2021-01" db="UniProtKB">
        <authorList>
            <consortium name="EnsemblMetazoa"/>
        </authorList>
    </citation>
    <scope>IDENTIFICATION</scope>
</reference>
<feature type="transmembrane region" description="Helical" evidence="1">
    <location>
        <begin position="29"/>
        <end position="49"/>
    </location>
</feature>
<keyword evidence="3" id="KW-1185">Reference proteome</keyword>
<dbReference type="EnsemblMetazoa" id="CLYHEMT016980.1">
    <property type="protein sequence ID" value="CLYHEMP016980.1"/>
    <property type="gene ID" value="CLYHEMG016980"/>
</dbReference>
<keyword evidence="1" id="KW-1133">Transmembrane helix</keyword>
<dbReference type="Proteomes" id="UP000594262">
    <property type="component" value="Unplaced"/>
</dbReference>
<evidence type="ECO:0000313" key="2">
    <source>
        <dbReference type="EnsemblMetazoa" id="CLYHEMP016980.1"/>
    </source>
</evidence>
<accession>A0A7M5X4C3</accession>